<proteinExistence type="predicted"/>
<dbReference type="PANTHER" id="PTHR13429">
    <property type="entry name" value="FERM DOMAIN (PROTEIN4.1-EZRIN-RADIXIN-MOESIN) FAMILY"/>
    <property type="match status" value="1"/>
</dbReference>
<dbReference type="OMA" id="WTIANIY"/>
<dbReference type="Gene3D" id="2.30.29.30">
    <property type="entry name" value="Pleckstrin-homology domain (PH domain)/Phosphotyrosine-binding domain (PTB)"/>
    <property type="match status" value="1"/>
</dbReference>
<dbReference type="InterPro" id="IPR000299">
    <property type="entry name" value="FERM_domain"/>
</dbReference>
<organism evidence="2 3">
    <name type="scientific">Pygocentrus nattereri</name>
    <name type="common">Red-bellied piranha</name>
    <dbReference type="NCBI Taxonomy" id="42514"/>
    <lineage>
        <taxon>Eukaryota</taxon>
        <taxon>Metazoa</taxon>
        <taxon>Chordata</taxon>
        <taxon>Craniata</taxon>
        <taxon>Vertebrata</taxon>
        <taxon>Euteleostomi</taxon>
        <taxon>Actinopterygii</taxon>
        <taxon>Neopterygii</taxon>
        <taxon>Teleostei</taxon>
        <taxon>Ostariophysi</taxon>
        <taxon>Characiformes</taxon>
        <taxon>Characoidei</taxon>
        <taxon>Pygocentrus</taxon>
    </lineage>
</organism>
<reference evidence="2" key="3">
    <citation type="submission" date="2025-09" db="UniProtKB">
        <authorList>
            <consortium name="Ensembl"/>
        </authorList>
    </citation>
    <scope>IDENTIFICATION</scope>
</reference>
<dbReference type="InterPro" id="IPR047145">
    <property type="entry name" value="FRMD6-like"/>
</dbReference>
<dbReference type="Pfam" id="PF00373">
    <property type="entry name" value="FERM_M"/>
    <property type="match status" value="1"/>
</dbReference>
<dbReference type="Gene3D" id="1.20.80.10">
    <property type="match status" value="1"/>
</dbReference>
<dbReference type="GeneTree" id="ENSGT00940000162787"/>
<dbReference type="InterPro" id="IPR019748">
    <property type="entry name" value="FERM_central"/>
</dbReference>
<dbReference type="Proteomes" id="UP001501920">
    <property type="component" value="Chromosome 13"/>
</dbReference>
<name>A0A3B4DD19_PYGNA</name>
<dbReference type="InterPro" id="IPR018980">
    <property type="entry name" value="FERM_PH-like_C"/>
</dbReference>
<dbReference type="InterPro" id="IPR035963">
    <property type="entry name" value="FERM_2"/>
</dbReference>
<evidence type="ECO:0000313" key="3">
    <source>
        <dbReference type="Proteomes" id="UP001501920"/>
    </source>
</evidence>
<protein>
    <submittedName>
        <fullName evidence="2">Si:ch73-205h11.1</fullName>
    </submittedName>
</protein>
<dbReference type="SMART" id="SM01196">
    <property type="entry name" value="FERM_C"/>
    <property type="match status" value="1"/>
</dbReference>
<reference evidence="2" key="2">
    <citation type="submission" date="2025-08" db="UniProtKB">
        <authorList>
            <consortium name="Ensembl"/>
        </authorList>
    </citation>
    <scope>IDENTIFICATION</scope>
</reference>
<dbReference type="InterPro" id="IPR014352">
    <property type="entry name" value="FERM/acyl-CoA-bd_prot_sf"/>
</dbReference>
<dbReference type="GO" id="GO:0098592">
    <property type="term" value="C:cytoplasmic side of apical plasma membrane"/>
    <property type="evidence" value="ECO:0007669"/>
    <property type="project" value="TreeGrafter"/>
</dbReference>
<dbReference type="PANTHER" id="PTHR13429:SF7">
    <property type="entry name" value="FERM DOMAIN-CONTAINING PROTEIN 1"/>
    <property type="match status" value="1"/>
</dbReference>
<accession>A0A3B4DD19</accession>
<dbReference type="Pfam" id="PF09380">
    <property type="entry name" value="FERM_C"/>
    <property type="match status" value="1"/>
</dbReference>
<evidence type="ECO:0000259" key="1">
    <source>
        <dbReference type="PROSITE" id="PS50057"/>
    </source>
</evidence>
<keyword evidence="3" id="KW-1185">Reference proteome</keyword>
<dbReference type="PROSITE" id="PS50057">
    <property type="entry name" value="FERM_3"/>
    <property type="match status" value="1"/>
</dbReference>
<dbReference type="CDD" id="cd14473">
    <property type="entry name" value="FERM_B-lobe"/>
    <property type="match status" value="1"/>
</dbReference>
<sequence length="425" mass="49039">MFLDLETKLSTYFPKTWKHNTLEERTVLYLKVQYYVGNVRLIEEETVRSLYYAELKEQVLRSQCYWQEGLYFQLAAYALQADLGDWREGQGSYFSPHDYFPPWILTKRGRDYVVQHTPALHRELRGVRVCDAVLLFIQEACKMSDVPVIFYTMSKGKKEQNASMLMGLTLSGLHVYKMVSGEQQLLYEFFWSSIDHITFQGRRFEIRSDVLAGSKLVLYTRSTLHSQHLLKHMSNSHRLHLNTKLPVKELQLSKRRAGVRHYREVYITDKTNLDTEDSEDELPPMKFHLDKARQLQAKPVSSTSENQLWGISSKGNCRKTGTASNYSDEVELCVDEPEEEFVDDPDEIIGLTELLEGVSVDGPLRPVSQWIDITMEMKQVLKWKACTVSVDWDSTSNLHLSPSVSCSAKDGSTHLTNHHTPEVTI</sequence>
<dbReference type="Ensembl" id="ENSPNAT00000032554.2">
    <property type="protein sequence ID" value="ENSPNAP00000021348.2"/>
    <property type="gene ID" value="ENSPNAG00000028417.2"/>
</dbReference>
<reference evidence="2 3" key="1">
    <citation type="submission" date="2020-10" db="EMBL/GenBank/DDBJ databases">
        <title>Pygocentrus nattereri (red-bellied piranha) genome, fPygNat1, primary haplotype.</title>
        <authorList>
            <person name="Myers G."/>
            <person name="Meyer A."/>
            <person name="Karagic N."/>
            <person name="Pippel M."/>
            <person name="Winkler S."/>
            <person name="Tracey A."/>
            <person name="Wood J."/>
            <person name="Formenti G."/>
            <person name="Howe K."/>
            <person name="Fedrigo O."/>
            <person name="Jarvis E.D."/>
        </authorList>
    </citation>
    <scope>NUCLEOTIDE SEQUENCE [LARGE SCALE GENOMIC DNA]</scope>
</reference>
<dbReference type="SUPFAM" id="SSF47031">
    <property type="entry name" value="Second domain of FERM"/>
    <property type="match status" value="1"/>
</dbReference>
<dbReference type="InterPro" id="IPR011993">
    <property type="entry name" value="PH-like_dom_sf"/>
</dbReference>
<dbReference type="GO" id="GO:0035332">
    <property type="term" value="P:positive regulation of hippo signaling"/>
    <property type="evidence" value="ECO:0007669"/>
    <property type="project" value="TreeGrafter"/>
</dbReference>
<feature type="domain" description="FERM" evidence="1">
    <location>
        <begin position="1"/>
        <end position="244"/>
    </location>
</feature>
<dbReference type="SUPFAM" id="SSF50729">
    <property type="entry name" value="PH domain-like"/>
    <property type="match status" value="1"/>
</dbReference>
<dbReference type="AlphaFoldDB" id="A0A3B4DD19"/>
<evidence type="ECO:0000313" key="2">
    <source>
        <dbReference type="Ensembl" id="ENSPNAP00000021348.2"/>
    </source>
</evidence>
<dbReference type="STRING" id="42514.ENSPNAP00000021348"/>